<dbReference type="GO" id="GO:0006412">
    <property type="term" value="P:translation"/>
    <property type="evidence" value="ECO:0007669"/>
    <property type="project" value="InterPro"/>
</dbReference>
<sequence length="179" mass="20417">MFRSITKSLSAAPSVFQGYNHVLSKRFFQLPAKHHRSENVVKVYTSTPRLISKNETPLGIANKAELKRLDPDGWRGKLVQKGSESCLLPGDIVRVYKTDRTHFSGMVISIKRNGLATNFTLRNKVTGLGVESRYQLYSPTIQSIELVRRPVKMKRRAKLYYVRGSTKHDVGDLEKEVKR</sequence>
<dbReference type="Gene3D" id="2.30.30.790">
    <property type="match status" value="1"/>
</dbReference>
<dbReference type="SUPFAM" id="SSF50104">
    <property type="entry name" value="Translation proteins SH3-like domain"/>
    <property type="match status" value="1"/>
</dbReference>
<proteinExistence type="inferred from homology"/>
<dbReference type="PANTHER" id="PTHR15680">
    <property type="entry name" value="RIBOSOMAL PROTEIN L19"/>
    <property type="match status" value="1"/>
</dbReference>
<dbReference type="Proteomes" id="UP000750522">
    <property type="component" value="Unassembled WGS sequence"/>
</dbReference>
<dbReference type="GO" id="GO:0005762">
    <property type="term" value="C:mitochondrial large ribosomal subunit"/>
    <property type="evidence" value="ECO:0007669"/>
    <property type="project" value="TreeGrafter"/>
</dbReference>
<reference evidence="4" key="1">
    <citation type="journal article" date="2020" name="Front. Microbiol.">
        <title>Phenotypic and Genetic Characterization of the Cheese Ripening Yeast Geotrichum candidum.</title>
        <authorList>
            <person name="Perkins V."/>
            <person name="Vignola S."/>
            <person name="Lessard M.H."/>
            <person name="Plante P.L."/>
            <person name="Corbeil J."/>
            <person name="Dugat-Bony E."/>
            <person name="Frenette M."/>
            <person name="Labrie S."/>
        </authorList>
    </citation>
    <scope>NUCLEOTIDE SEQUENCE</scope>
    <source>
        <strain evidence="4">LMA-70</strain>
    </source>
</reference>
<dbReference type="PRINTS" id="PR00061">
    <property type="entry name" value="RIBOSOMALL19"/>
</dbReference>
<dbReference type="EMBL" id="QQZK01000082">
    <property type="protein sequence ID" value="KAF5097938.1"/>
    <property type="molecule type" value="Genomic_DNA"/>
</dbReference>
<evidence type="ECO:0008006" key="6">
    <source>
        <dbReference type="Google" id="ProtNLM"/>
    </source>
</evidence>
<reference evidence="4" key="2">
    <citation type="submission" date="2020-01" db="EMBL/GenBank/DDBJ databases">
        <authorList>
            <person name="Perkins V."/>
            <person name="Lessard M.-H."/>
            <person name="Dugat-Bony E."/>
            <person name="Frenette M."/>
            <person name="Labrie S."/>
        </authorList>
    </citation>
    <scope>NUCLEOTIDE SEQUENCE</scope>
    <source>
        <strain evidence="4">LMA-70</strain>
    </source>
</reference>
<accession>A0A9P5G410</accession>
<keyword evidence="2" id="KW-0689">Ribosomal protein</keyword>
<dbReference type="Pfam" id="PF01245">
    <property type="entry name" value="Ribosomal_L19"/>
    <property type="match status" value="1"/>
</dbReference>
<evidence type="ECO:0000313" key="4">
    <source>
        <dbReference type="EMBL" id="KAF5097938.1"/>
    </source>
</evidence>
<protein>
    <recommendedName>
        <fullName evidence="6">54S ribosomal protein IMG1, mitochondrial</fullName>
    </recommendedName>
</protein>
<gene>
    <name evidence="4" type="ORF">DV451_003593</name>
</gene>
<dbReference type="InterPro" id="IPR008991">
    <property type="entry name" value="Translation_prot_SH3-like_sf"/>
</dbReference>
<evidence type="ECO:0000256" key="2">
    <source>
        <dbReference type="ARBA" id="ARBA00022980"/>
    </source>
</evidence>
<evidence type="ECO:0000256" key="3">
    <source>
        <dbReference type="ARBA" id="ARBA00023274"/>
    </source>
</evidence>
<comment type="caution">
    <text evidence="4">The sequence shown here is derived from an EMBL/GenBank/DDBJ whole genome shotgun (WGS) entry which is preliminary data.</text>
</comment>
<organism evidence="4 5">
    <name type="scientific">Geotrichum candidum</name>
    <name type="common">Oospora lactis</name>
    <name type="synonym">Dipodascus geotrichum</name>
    <dbReference type="NCBI Taxonomy" id="1173061"/>
    <lineage>
        <taxon>Eukaryota</taxon>
        <taxon>Fungi</taxon>
        <taxon>Dikarya</taxon>
        <taxon>Ascomycota</taxon>
        <taxon>Saccharomycotina</taxon>
        <taxon>Dipodascomycetes</taxon>
        <taxon>Dipodascales</taxon>
        <taxon>Dipodascaceae</taxon>
        <taxon>Geotrichum</taxon>
    </lineage>
</organism>
<dbReference type="InterPro" id="IPR038657">
    <property type="entry name" value="Ribosomal_bL19_sf"/>
</dbReference>
<dbReference type="PANTHER" id="PTHR15680:SF9">
    <property type="entry name" value="LARGE RIBOSOMAL SUBUNIT PROTEIN BL19M"/>
    <property type="match status" value="1"/>
</dbReference>
<dbReference type="AlphaFoldDB" id="A0A9P5G410"/>
<evidence type="ECO:0000256" key="1">
    <source>
        <dbReference type="ARBA" id="ARBA00005781"/>
    </source>
</evidence>
<keyword evidence="3" id="KW-0687">Ribonucleoprotein</keyword>
<name>A0A9P5G410_GEOCN</name>
<dbReference type="InterPro" id="IPR001857">
    <property type="entry name" value="Ribosomal_bL19"/>
</dbReference>
<evidence type="ECO:0000313" key="5">
    <source>
        <dbReference type="Proteomes" id="UP000750522"/>
    </source>
</evidence>
<dbReference type="GO" id="GO:0003735">
    <property type="term" value="F:structural constituent of ribosome"/>
    <property type="evidence" value="ECO:0007669"/>
    <property type="project" value="InterPro"/>
</dbReference>
<comment type="similarity">
    <text evidence="1">Belongs to the bacterial ribosomal protein bL19 family.</text>
</comment>